<dbReference type="PANTHER" id="PTHR12011:SF433">
    <property type="entry name" value="ADHESION G PROTEIN-COUPLED RECEPTOR E1-LIKE-RELATED"/>
    <property type="match status" value="1"/>
</dbReference>
<keyword evidence="21" id="KW-1185">Reference proteome</keyword>
<dbReference type="GO" id="GO:0007166">
    <property type="term" value="P:cell surface receptor signaling pathway"/>
    <property type="evidence" value="ECO:0007669"/>
    <property type="project" value="InterPro"/>
</dbReference>
<dbReference type="GeneTree" id="ENSGT00940000165798"/>
<dbReference type="PROSITE" id="PS50261">
    <property type="entry name" value="G_PROTEIN_RECEP_F2_4"/>
    <property type="match status" value="1"/>
</dbReference>
<dbReference type="PROSITE" id="PS50221">
    <property type="entry name" value="GAIN_B"/>
    <property type="match status" value="1"/>
</dbReference>
<keyword evidence="6 15" id="KW-0812">Transmembrane</keyword>
<dbReference type="SMART" id="SM00179">
    <property type="entry name" value="EGF_CA"/>
    <property type="match status" value="6"/>
</dbReference>
<feature type="domain" description="EGF-like" evidence="17">
    <location>
        <begin position="39"/>
        <end position="80"/>
    </location>
</feature>
<reference evidence="20" key="3">
    <citation type="submission" date="2025-09" db="UniProtKB">
        <authorList>
            <consortium name="Ensembl"/>
        </authorList>
    </citation>
    <scope>IDENTIFICATION</scope>
</reference>
<keyword evidence="4" id="KW-0964">Secreted</keyword>
<proteinExistence type="predicted"/>
<evidence type="ECO:0000256" key="6">
    <source>
        <dbReference type="ARBA" id="ARBA00022692"/>
    </source>
</evidence>
<dbReference type="PANTHER" id="PTHR12011">
    <property type="entry name" value="ADHESION G-PROTEIN COUPLED RECEPTOR"/>
    <property type="match status" value="1"/>
</dbReference>
<feature type="transmembrane region" description="Helical" evidence="15">
    <location>
        <begin position="776"/>
        <end position="797"/>
    </location>
</feature>
<evidence type="ECO:0000256" key="2">
    <source>
        <dbReference type="ARBA" id="ARBA00004651"/>
    </source>
</evidence>
<keyword evidence="10 15" id="KW-0472">Membrane</keyword>
<feature type="transmembrane region" description="Helical" evidence="15">
    <location>
        <begin position="654"/>
        <end position="672"/>
    </location>
</feature>
<dbReference type="InterPro" id="IPR018097">
    <property type="entry name" value="EGF_Ca-bd_CS"/>
</dbReference>
<dbReference type="PROSITE" id="PS00010">
    <property type="entry name" value="ASX_HYDROXYL"/>
    <property type="match status" value="6"/>
</dbReference>
<dbReference type="PROSITE" id="PS01186">
    <property type="entry name" value="EGF_2"/>
    <property type="match status" value="2"/>
</dbReference>
<feature type="domain" description="EGF-like" evidence="17">
    <location>
        <begin position="139"/>
        <end position="179"/>
    </location>
</feature>
<feature type="transmembrane region" description="Helical" evidence="15">
    <location>
        <begin position="624"/>
        <end position="642"/>
    </location>
</feature>
<dbReference type="PROSITE" id="PS01187">
    <property type="entry name" value="EGF_CA"/>
    <property type="match status" value="3"/>
</dbReference>
<organism evidence="20 21">
    <name type="scientific">Oncorhynchus tshawytscha</name>
    <name type="common">Chinook salmon</name>
    <name type="synonym">Salmo tshawytscha</name>
    <dbReference type="NCBI Taxonomy" id="74940"/>
    <lineage>
        <taxon>Eukaryota</taxon>
        <taxon>Metazoa</taxon>
        <taxon>Chordata</taxon>
        <taxon>Craniata</taxon>
        <taxon>Vertebrata</taxon>
        <taxon>Euteleostomi</taxon>
        <taxon>Actinopterygii</taxon>
        <taxon>Neopterygii</taxon>
        <taxon>Teleostei</taxon>
        <taxon>Protacanthopterygii</taxon>
        <taxon>Salmoniformes</taxon>
        <taxon>Salmonidae</taxon>
        <taxon>Salmoninae</taxon>
        <taxon>Oncorhynchus</taxon>
    </lineage>
</organism>
<dbReference type="SMART" id="SM00303">
    <property type="entry name" value="GPS"/>
    <property type="match status" value="1"/>
</dbReference>
<dbReference type="AlphaFoldDB" id="A0AAZ3S3F9"/>
<dbReference type="CDD" id="cd00054">
    <property type="entry name" value="EGF_CA"/>
    <property type="match status" value="6"/>
</dbReference>
<comment type="caution">
    <text evidence="13">Lacks conserved residue(s) required for the propagation of feature annotation.</text>
</comment>
<dbReference type="Pfam" id="PF00002">
    <property type="entry name" value="7tm_2"/>
    <property type="match status" value="1"/>
</dbReference>
<evidence type="ECO:0000256" key="3">
    <source>
        <dbReference type="ARBA" id="ARBA00022475"/>
    </source>
</evidence>
<feature type="domain" description="EGF-like" evidence="17">
    <location>
        <begin position="265"/>
        <end position="308"/>
    </location>
</feature>
<feature type="domain" description="EGF-like" evidence="17">
    <location>
        <begin position="90"/>
        <end position="128"/>
    </location>
</feature>
<evidence type="ECO:0000259" key="17">
    <source>
        <dbReference type="PROSITE" id="PS50026"/>
    </source>
</evidence>
<dbReference type="InterPro" id="IPR049883">
    <property type="entry name" value="NOTCH1_EGF-like"/>
</dbReference>
<dbReference type="InterPro" id="IPR000832">
    <property type="entry name" value="GPCR_2_secretin-like"/>
</dbReference>
<dbReference type="GO" id="GO:0005509">
    <property type="term" value="F:calcium ion binding"/>
    <property type="evidence" value="ECO:0007669"/>
    <property type="project" value="InterPro"/>
</dbReference>
<evidence type="ECO:0000256" key="9">
    <source>
        <dbReference type="ARBA" id="ARBA00022989"/>
    </source>
</evidence>
<evidence type="ECO:0000256" key="5">
    <source>
        <dbReference type="ARBA" id="ARBA00022536"/>
    </source>
</evidence>
<feature type="domain" description="EGF-like" evidence="17">
    <location>
        <begin position="221"/>
        <end position="264"/>
    </location>
</feature>
<feature type="compositionally biased region" description="Low complexity" evidence="14">
    <location>
        <begin position="861"/>
        <end position="877"/>
    </location>
</feature>
<name>A0AAZ3S3F9_ONCTS</name>
<dbReference type="InterPro" id="IPR000152">
    <property type="entry name" value="EGF-type_Asp/Asn_hydroxyl_site"/>
</dbReference>
<evidence type="ECO:0000256" key="13">
    <source>
        <dbReference type="PROSITE-ProRule" id="PRU00076"/>
    </source>
</evidence>
<keyword evidence="3" id="KW-1003">Cell membrane</keyword>
<evidence type="ECO:0008006" key="22">
    <source>
        <dbReference type="Google" id="ProtNLM"/>
    </source>
</evidence>
<evidence type="ECO:0000256" key="8">
    <source>
        <dbReference type="ARBA" id="ARBA00022737"/>
    </source>
</evidence>
<reference evidence="21" key="1">
    <citation type="journal article" date="2018" name="PLoS ONE">
        <title>Chinook salmon (Oncorhynchus tshawytscha) genome and transcriptome.</title>
        <authorList>
            <person name="Christensen K.A."/>
            <person name="Leong J.S."/>
            <person name="Sakhrani D."/>
            <person name="Biagi C.A."/>
            <person name="Minkley D.R."/>
            <person name="Withler R.E."/>
            <person name="Rondeau E.B."/>
            <person name="Koop B.F."/>
            <person name="Devlin R.H."/>
        </authorList>
    </citation>
    <scope>NUCLEOTIDE SEQUENCE [LARGE SCALE GENOMIC DNA]</scope>
</reference>
<dbReference type="InterPro" id="IPR057244">
    <property type="entry name" value="GAIN_B"/>
</dbReference>
<feature type="domain" description="GAIN-B" evidence="18">
    <location>
        <begin position="402"/>
        <end position="584"/>
    </location>
</feature>
<accession>A0AAZ3S3F9</accession>
<dbReference type="SUPFAM" id="SSF81321">
    <property type="entry name" value="Family A G protein-coupled receptor-like"/>
    <property type="match status" value="1"/>
</dbReference>
<feature type="transmembrane region" description="Helical" evidence="15">
    <location>
        <begin position="692"/>
        <end position="711"/>
    </location>
</feature>
<evidence type="ECO:0000256" key="4">
    <source>
        <dbReference type="ARBA" id="ARBA00022525"/>
    </source>
</evidence>
<dbReference type="InterPro" id="IPR017981">
    <property type="entry name" value="GPCR_2-like_7TM"/>
</dbReference>
<keyword evidence="9 15" id="KW-1133">Transmembrane helix</keyword>
<evidence type="ECO:0000259" key="18">
    <source>
        <dbReference type="PROSITE" id="PS50221"/>
    </source>
</evidence>
<gene>
    <name evidence="20" type="primary">LOC121844785</name>
</gene>
<dbReference type="InterPro" id="IPR000203">
    <property type="entry name" value="GPS"/>
</dbReference>
<keyword evidence="8" id="KW-0677">Repeat</keyword>
<evidence type="ECO:0000256" key="1">
    <source>
        <dbReference type="ARBA" id="ARBA00004613"/>
    </source>
</evidence>
<comment type="subcellular location">
    <subcellularLocation>
        <location evidence="2">Cell membrane</location>
        <topology evidence="2">Multi-pass membrane protein</topology>
    </subcellularLocation>
    <subcellularLocation>
        <location evidence="1">Secreted</location>
    </subcellularLocation>
</comment>
<evidence type="ECO:0000256" key="7">
    <source>
        <dbReference type="ARBA" id="ARBA00022729"/>
    </source>
</evidence>
<reference evidence="20" key="2">
    <citation type="submission" date="2025-08" db="UniProtKB">
        <authorList>
            <consortium name="Ensembl"/>
        </authorList>
    </citation>
    <scope>IDENTIFICATION</scope>
</reference>
<feature type="transmembrane region" description="Helical" evidence="15">
    <location>
        <begin position="809"/>
        <end position="829"/>
    </location>
</feature>
<dbReference type="Ensembl" id="ENSOTST00005137605.1">
    <property type="protein sequence ID" value="ENSOTSP00005147635.1"/>
    <property type="gene ID" value="ENSOTSG00005073692.1"/>
</dbReference>
<feature type="transmembrane region" description="Helical" evidence="15">
    <location>
        <begin position="731"/>
        <end position="755"/>
    </location>
</feature>
<evidence type="ECO:0000256" key="10">
    <source>
        <dbReference type="ARBA" id="ARBA00023136"/>
    </source>
</evidence>
<evidence type="ECO:0000259" key="19">
    <source>
        <dbReference type="PROSITE" id="PS50261"/>
    </source>
</evidence>
<dbReference type="FunFam" id="2.10.25.10:FF:000014">
    <property type="entry name" value="Latent-transforming growth factor beta-binding protein 3"/>
    <property type="match status" value="1"/>
</dbReference>
<evidence type="ECO:0000313" key="20">
    <source>
        <dbReference type="Ensembl" id="ENSOTSP00005147635.1"/>
    </source>
</evidence>
<dbReference type="Proteomes" id="UP000694402">
    <property type="component" value="Unassembled WGS sequence"/>
</dbReference>
<feature type="chain" id="PRO_5044235101" description="CD97 antigen-like" evidence="16">
    <location>
        <begin position="23"/>
        <end position="887"/>
    </location>
</feature>
<evidence type="ECO:0000256" key="14">
    <source>
        <dbReference type="SAM" id="MobiDB-lite"/>
    </source>
</evidence>
<dbReference type="InterPro" id="IPR000742">
    <property type="entry name" value="EGF"/>
</dbReference>
<feature type="transmembrane region" description="Helical" evidence="15">
    <location>
        <begin position="591"/>
        <end position="612"/>
    </location>
</feature>
<dbReference type="RefSeq" id="XP_042171240.1">
    <property type="nucleotide sequence ID" value="XM_042315306.1"/>
</dbReference>
<evidence type="ECO:0000313" key="21">
    <source>
        <dbReference type="Proteomes" id="UP000694402"/>
    </source>
</evidence>
<dbReference type="FunFam" id="1.20.1070.10:FF:000136">
    <property type="entry name" value="Adhesion G protein-coupled receptor E5"/>
    <property type="match status" value="1"/>
</dbReference>
<dbReference type="GO" id="GO:0005576">
    <property type="term" value="C:extracellular region"/>
    <property type="evidence" value="ECO:0007669"/>
    <property type="project" value="UniProtKB-SubCell"/>
</dbReference>
<feature type="region of interest" description="Disordered" evidence="14">
    <location>
        <begin position="852"/>
        <end position="887"/>
    </location>
</feature>
<evidence type="ECO:0000256" key="15">
    <source>
        <dbReference type="SAM" id="Phobius"/>
    </source>
</evidence>
<dbReference type="SMART" id="SM00181">
    <property type="entry name" value="EGF"/>
    <property type="match status" value="6"/>
</dbReference>
<evidence type="ECO:0000256" key="12">
    <source>
        <dbReference type="ARBA" id="ARBA00023180"/>
    </source>
</evidence>
<dbReference type="GO" id="GO:0030855">
    <property type="term" value="P:epithelial cell differentiation"/>
    <property type="evidence" value="ECO:0007669"/>
    <property type="project" value="UniProtKB-ARBA"/>
</dbReference>
<evidence type="ECO:0000256" key="16">
    <source>
        <dbReference type="SAM" id="SignalP"/>
    </source>
</evidence>
<dbReference type="GO" id="GO:0004930">
    <property type="term" value="F:G protein-coupled receptor activity"/>
    <property type="evidence" value="ECO:0007669"/>
    <property type="project" value="InterPro"/>
</dbReference>
<feature type="domain" description="EGF-like" evidence="17">
    <location>
        <begin position="180"/>
        <end position="220"/>
    </location>
</feature>
<feature type="signal peptide" evidence="16">
    <location>
        <begin position="1"/>
        <end position="22"/>
    </location>
</feature>
<evidence type="ECO:0000256" key="11">
    <source>
        <dbReference type="ARBA" id="ARBA00023157"/>
    </source>
</evidence>
<protein>
    <recommendedName>
        <fullName evidence="22">CD97 antigen-like</fullName>
    </recommendedName>
</protein>
<dbReference type="KEGG" id="otw:121844785"/>
<dbReference type="FunFam" id="2.10.25.10:FF:000038">
    <property type="entry name" value="Fibrillin 2"/>
    <property type="match status" value="4"/>
</dbReference>
<keyword evidence="12" id="KW-0325">Glycoprotein</keyword>
<keyword evidence="7 16" id="KW-0732">Signal</keyword>
<dbReference type="GO" id="GO:0005886">
    <property type="term" value="C:plasma membrane"/>
    <property type="evidence" value="ECO:0007669"/>
    <property type="project" value="UniProtKB-SubCell"/>
</dbReference>
<dbReference type="Pfam" id="PF07645">
    <property type="entry name" value="EGF_CA"/>
    <property type="match status" value="6"/>
</dbReference>
<dbReference type="GeneID" id="121844785"/>
<dbReference type="PROSITE" id="PS50026">
    <property type="entry name" value="EGF_3"/>
    <property type="match status" value="6"/>
</dbReference>
<keyword evidence="5 13" id="KW-0245">EGF-like domain</keyword>
<dbReference type="GO" id="GO:0007189">
    <property type="term" value="P:adenylate cyclase-activating G protein-coupled receptor signaling pathway"/>
    <property type="evidence" value="ECO:0007669"/>
    <property type="project" value="TreeGrafter"/>
</dbReference>
<sequence length="887" mass="97155">MGSRTLLLVLGLHFTLLGYLEAIDCGLGFMVKERQQCVDTDECKEWDSTPPCGSNATCYNTQGSFHCQCQPGFISTKTFKFTPPTGECNDLNECQDTPQVCGSNAACLNTIGSYYCQCKPGFRSTTTVNYTALTGECKDMDECKEQTADCPNNSSCVNTPGSYICICQSGYKLTESRCEDMDECKEQTADCPNNSSCVNTPGSYICICQSGYKLTESRCEDIDECNVTAGICGAGGTCQNQEGSYSCLCLPGYSNYGNKQARCSDIDECNVTAGICGGGGTCQNQEGSYSCLCLAGYSNHGNKQARCSVLTCDQFKGDETPGQNVPGLAGLLSLMRNSCLALNNSGDAARGRLTGDGLLENVFTQIDSFLSQGILSNSREVSRFLGAVEDAMKLIAPQLRNNHTTMGTDHTEAEIAVRRGQTPPIGPISLANDNARLDTSWETATGNGTYPGLTLAGLVCYKGVERYVNDSFQYLTDTDTDTDTATATASEPNYQISSKVVTAFVSNPATEQLTKPVILTFRHLQVRAESSEMNYSCVFWRVHEEGGAWSRSGCTKVTSNATHTVCSCSHLSSFAVLMALYPVKDTFELRLLTWLGLSVSVVCLLLCILTFWLCRSIQGTRTTIHLHLCVCLFIADLVFLSGISHTQSKGGCRFVAGLLHLFFLGSFSWMLLEGVQLYRMVVLVFNTTIKPLYLHAVGYGLPLTIVIISAVTYPDGYGTTQHCWLSLERGFIWSFFGPVCTIIFLNAFIFIITVWRLAQKFSSLNPDLSNLHKIKVFTVTAVAQLCVLGTMWIFGVFQFQEEGTVVMTYLFTILNSLQGALLFIMHCLLNRTVREEYCKLLSCICTPQKKRYSDFSTNTPSSSQSQGSRRTQRTQGSCRHDDITNPP</sequence>
<feature type="domain" description="G-protein coupled receptors family 2 profile 2" evidence="19">
    <location>
        <begin position="589"/>
        <end position="830"/>
    </location>
</feature>
<feature type="compositionally biased region" description="Basic and acidic residues" evidence="14">
    <location>
        <begin position="878"/>
        <end position="887"/>
    </location>
</feature>
<dbReference type="Pfam" id="PF01825">
    <property type="entry name" value="GPS"/>
    <property type="match status" value="1"/>
</dbReference>
<dbReference type="InterPro" id="IPR001881">
    <property type="entry name" value="EGF-like_Ca-bd_dom"/>
</dbReference>
<keyword evidence="11" id="KW-1015">Disulfide bond</keyword>